<dbReference type="GO" id="GO:0032259">
    <property type="term" value="P:methylation"/>
    <property type="evidence" value="ECO:0007669"/>
    <property type="project" value="UniProtKB-KW"/>
</dbReference>
<dbReference type="Gene3D" id="3.40.50.150">
    <property type="entry name" value="Vaccinia Virus protein VP39"/>
    <property type="match status" value="2"/>
</dbReference>
<dbReference type="Pfam" id="PF01555">
    <property type="entry name" value="N6_N4_Mtase"/>
    <property type="match status" value="1"/>
</dbReference>
<keyword evidence="2 6" id="KW-0489">Methyltransferase</keyword>
<name>A0ABX4W0M0_9GAMM</name>
<evidence type="ECO:0000313" key="7">
    <source>
        <dbReference type="Proteomes" id="UP000236021"/>
    </source>
</evidence>
<evidence type="ECO:0000256" key="1">
    <source>
        <dbReference type="ARBA" id="ARBA00006594"/>
    </source>
</evidence>
<accession>A0ABX4W0M0</accession>
<feature type="region of interest" description="Disordered" evidence="4">
    <location>
        <begin position="1"/>
        <end position="22"/>
    </location>
</feature>
<dbReference type="InterPro" id="IPR002052">
    <property type="entry name" value="DNA_methylase_N6_adenine_CS"/>
</dbReference>
<evidence type="ECO:0000313" key="6">
    <source>
        <dbReference type="EMBL" id="PNF85116.1"/>
    </source>
</evidence>
<sequence>MKMKENSLFDSLLEEPQKPSGPVTCLGMTFENDEARRAHFTEELRKKMQDPEFRKIEGFPIGSDEDILNLSDPPYYTACPNPWIADFIADWEAQKPEQPDGYHYHREPFAADVSEGKQDPVCMAHTYHTKVPYRAIVRYILNYTSPGDVVLDCFAGTGMTGVAAQACSEPPSDLKRAIEDYWRETGREQPSWGTRHAIMVDLSPFATFLQRNFNSSLSSRTFQKCAERLLNETEKNLGWMYETDIPGGKSKGSFEYGLWSDVVFCECGEEVLLWNPALDEGSQGFNAEMKCPKCGREIKKTASGRAHTTYWDDELKTSIKQNRQDLVLIQARVGNKTFSKHPSKFDRELMSRINSLKPTSFSPSAPMMFNGERWGDMFRAGIHFGITHVHHFWTKRNLIALSELFAAAQKSSYPHEMAFLCTSFAVKTGSRMHNVGFKGGKINLAGQTYNTLQFPSVSAERNIFVLAKGKVKDISNVFELKKQPGRTISSTQSGTNLQHIPSGSVDYIFIDPPFGDNIIYSELSFLYEAWLKVFTKQDYEAIISGKQSKGLNEYKDLMTRSFGELFRVLKPGRWITIAFHNSKNAVWNVIQESLGIAGFVIADVRILDKGQGTYKQMTTAGAVKQDLVISAYRPNGGLEDRFELEAGTEDGVWDFIRTHLGQLPVFVSKDSQVEVIAERQNYLLFDRMVAFHVQRGVAVPLSASDFYSGLDQRFSLRDGMYFLPDQAAMYDKKRMTVKEVLQLQLFVIDESSAIQWLKQQLIRKPQSFQDLHPLFLKETAGWSKSEVPLELLTLLEQNFLRYDGKGPVPEQIHAYLSTNWKELRNLPKDDPTLVTKARDRWYVPDPNKAGDLEKLREKALLKEFEEYKEVKKKLKVFRLEAVRAGFKKAWQERDYAVIVAVADKIPNNVLEEDPKLLMWYDQAVTRMGGE</sequence>
<evidence type="ECO:0000256" key="3">
    <source>
        <dbReference type="ARBA" id="ARBA00022679"/>
    </source>
</evidence>
<dbReference type="PROSITE" id="PS00092">
    <property type="entry name" value="N6_MTASE"/>
    <property type="match status" value="1"/>
</dbReference>
<keyword evidence="7" id="KW-1185">Reference proteome</keyword>
<dbReference type="InterPro" id="IPR002941">
    <property type="entry name" value="DNA_methylase_N4/N6"/>
</dbReference>
<comment type="caution">
    <text evidence="6">The sequence shown here is derived from an EMBL/GenBank/DDBJ whole genome shotgun (WGS) entry which is preliminary data.</text>
</comment>
<protein>
    <submittedName>
        <fullName evidence="6">DNA methylase</fullName>
    </submittedName>
</protein>
<dbReference type="EMBL" id="POUI01000002">
    <property type="protein sequence ID" value="PNF85116.1"/>
    <property type="molecule type" value="Genomic_DNA"/>
</dbReference>
<dbReference type="SUPFAM" id="SSF53335">
    <property type="entry name" value="S-adenosyl-L-methionine-dependent methyltransferases"/>
    <property type="match status" value="2"/>
</dbReference>
<comment type="similarity">
    <text evidence="1">Belongs to the N(4)/N(6)-methyltransferase family.</text>
</comment>
<gene>
    <name evidence="6" type="ORF">CXK93_12700</name>
</gene>
<evidence type="ECO:0000259" key="5">
    <source>
        <dbReference type="Pfam" id="PF01555"/>
    </source>
</evidence>
<organism evidence="6 7">
    <name type="scientific">Stutzerimonas decontaminans</name>
    <dbReference type="NCBI Taxonomy" id="3022791"/>
    <lineage>
        <taxon>Bacteria</taxon>
        <taxon>Pseudomonadati</taxon>
        <taxon>Pseudomonadota</taxon>
        <taxon>Gammaproteobacteria</taxon>
        <taxon>Pseudomonadales</taxon>
        <taxon>Pseudomonadaceae</taxon>
        <taxon>Stutzerimonas</taxon>
    </lineage>
</organism>
<reference evidence="6 7" key="1">
    <citation type="submission" date="2018-01" db="EMBL/GenBank/DDBJ databases">
        <title>Denitrification phenotypes of diverse strains of Pseudomonas stutzeri.</title>
        <authorList>
            <person name="Milligan D.A."/>
            <person name="Bergaust L."/>
            <person name="Bakken L.R."/>
            <person name="Frostegard A."/>
        </authorList>
    </citation>
    <scope>NUCLEOTIDE SEQUENCE [LARGE SCALE GENOMIC DNA]</scope>
    <source>
        <strain evidence="6 7">ST27MN3</strain>
    </source>
</reference>
<dbReference type="InterPro" id="IPR029063">
    <property type="entry name" value="SAM-dependent_MTases_sf"/>
</dbReference>
<feature type="domain" description="DNA methylase N-4/N-6" evidence="5">
    <location>
        <begin position="109"/>
        <end position="166"/>
    </location>
</feature>
<evidence type="ECO:0000256" key="2">
    <source>
        <dbReference type="ARBA" id="ARBA00022603"/>
    </source>
</evidence>
<dbReference type="Proteomes" id="UP000236021">
    <property type="component" value="Unassembled WGS sequence"/>
</dbReference>
<keyword evidence="3" id="KW-0808">Transferase</keyword>
<proteinExistence type="inferred from homology"/>
<dbReference type="GO" id="GO:0008168">
    <property type="term" value="F:methyltransferase activity"/>
    <property type="evidence" value="ECO:0007669"/>
    <property type="project" value="UniProtKB-KW"/>
</dbReference>
<evidence type="ECO:0000256" key="4">
    <source>
        <dbReference type="SAM" id="MobiDB-lite"/>
    </source>
</evidence>